<dbReference type="SMART" id="SM01343">
    <property type="entry name" value="FATC"/>
    <property type="match status" value="1"/>
</dbReference>
<evidence type="ECO:0008006" key="6">
    <source>
        <dbReference type="Google" id="ProtNLM"/>
    </source>
</evidence>
<evidence type="ECO:0000313" key="4">
    <source>
        <dbReference type="EMBL" id="KAJ1984022.1"/>
    </source>
</evidence>
<dbReference type="GO" id="GO:0004674">
    <property type="term" value="F:protein serine/threonine kinase activity"/>
    <property type="evidence" value="ECO:0007669"/>
    <property type="project" value="TreeGrafter"/>
</dbReference>
<dbReference type="GO" id="GO:0005634">
    <property type="term" value="C:nucleus"/>
    <property type="evidence" value="ECO:0007669"/>
    <property type="project" value="TreeGrafter"/>
</dbReference>
<reference evidence="4" key="1">
    <citation type="submission" date="2022-07" db="EMBL/GenBank/DDBJ databases">
        <title>Phylogenomic reconstructions and comparative analyses of Kickxellomycotina fungi.</title>
        <authorList>
            <person name="Reynolds N.K."/>
            <person name="Stajich J.E."/>
            <person name="Barry K."/>
            <person name="Grigoriev I.V."/>
            <person name="Crous P."/>
            <person name="Smith M.E."/>
        </authorList>
    </citation>
    <scope>NUCLEOTIDE SEQUENCE</scope>
    <source>
        <strain evidence="4">RSA 567</strain>
    </source>
</reference>
<dbReference type="Pfam" id="PF02260">
    <property type="entry name" value="FATC"/>
    <property type="match status" value="1"/>
</dbReference>
<feature type="compositionally biased region" description="Polar residues" evidence="1">
    <location>
        <begin position="2269"/>
        <end position="2280"/>
    </location>
</feature>
<name>A0A9W8EFG6_9FUNG</name>
<dbReference type="EMBL" id="JANBQB010000033">
    <property type="protein sequence ID" value="KAJ1984022.1"/>
    <property type="molecule type" value="Genomic_DNA"/>
</dbReference>
<dbReference type="PROSITE" id="PS51190">
    <property type="entry name" value="FATC"/>
    <property type="match status" value="1"/>
</dbReference>
<dbReference type="Proteomes" id="UP001151582">
    <property type="component" value="Unassembled WGS sequence"/>
</dbReference>
<dbReference type="PANTHER" id="PTHR11139">
    <property type="entry name" value="ATAXIA TELANGIECTASIA MUTATED ATM -RELATED"/>
    <property type="match status" value="1"/>
</dbReference>
<dbReference type="InterPro" id="IPR036940">
    <property type="entry name" value="PI3/4_kinase_cat_sf"/>
</dbReference>
<proteinExistence type="predicted"/>
<feature type="compositionally biased region" description="Basic residues" evidence="1">
    <location>
        <begin position="2292"/>
        <end position="2303"/>
    </location>
</feature>
<dbReference type="SUPFAM" id="SSF56112">
    <property type="entry name" value="Protein kinase-like (PK-like)"/>
    <property type="match status" value="1"/>
</dbReference>
<evidence type="ECO:0000259" key="3">
    <source>
        <dbReference type="PROSITE" id="PS51190"/>
    </source>
</evidence>
<accession>A0A9W8EFG6</accession>
<comment type="caution">
    <text evidence="4">The sequence shown here is derived from an EMBL/GenBank/DDBJ whole genome shotgun (WGS) entry which is preliminary data.</text>
</comment>
<feature type="domain" description="PI3K/PI4K catalytic" evidence="2">
    <location>
        <begin position="2144"/>
        <end position="2596"/>
    </location>
</feature>
<feature type="domain" description="FATC" evidence="3">
    <location>
        <begin position="2677"/>
        <end position="2709"/>
    </location>
</feature>
<dbReference type="InterPro" id="IPR050517">
    <property type="entry name" value="DDR_Repair_Kinase"/>
</dbReference>
<dbReference type="InterPro" id="IPR000403">
    <property type="entry name" value="PI3/4_kinase_cat_dom"/>
</dbReference>
<dbReference type="Gene3D" id="1.10.1070.11">
    <property type="entry name" value="Phosphatidylinositol 3-/4-kinase, catalytic domain"/>
    <property type="match status" value="1"/>
</dbReference>
<feature type="region of interest" description="Disordered" evidence="1">
    <location>
        <begin position="2260"/>
        <end position="2322"/>
    </location>
</feature>
<protein>
    <recommendedName>
        <fullName evidence="6">Non-specific serine/threonine protein kinase</fullName>
    </recommendedName>
</protein>
<evidence type="ECO:0000313" key="5">
    <source>
        <dbReference type="Proteomes" id="UP001151582"/>
    </source>
</evidence>
<dbReference type="PANTHER" id="PTHR11139:SF71">
    <property type="entry name" value="SERINE_THREONINE-PROTEIN KINASE SMG1"/>
    <property type="match status" value="1"/>
</dbReference>
<dbReference type="Gene3D" id="3.30.1010.10">
    <property type="entry name" value="Phosphatidylinositol 3-kinase Catalytic Subunit, Chain A, domain 4"/>
    <property type="match status" value="1"/>
</dbReference>
<organism evidence="4 5">
    <name type="scientific">Dimargaris verticillata</name>
    <dbReference type="NCBI Taxonomy" id="2761393"/>
    <lineage>
        <taxon>Eukaryota</taxon>
        <taxon>Fungi</taxon>
        <taxon>Fungi incertae sedis</taxon>
        <taxon>Zoopagomycota</taxon>
        <taxon>Kickxellomycotina</taxon>
        <taxon>Dimargaritomycetes</taxon>
        <taxon>Dimargaritales</taxon>
        <taxon>Dimargaritaceae</taxon>
        <taxon>Dimargaris</taxon>
    </lineage>
</organism>
<dbReference type="OrthoDB" id="381190at2759"/>
<dbReference type="InterPro" id="IPR011009">
    <property type="entry name" value="Kinase-like_dom_sf"/>
</dbReference>
<gene>
    <name evidence="4" type="ORF">H4R34_000930</name>
</gene>
<dbReference type="PROSITE" id="PS50290">
    <property type="entry name" value="PI3_4_KINASE_3"/>
    <property type="match status" value="1"/>
</dbReference>
<evidence type="ECO:0000259" key="2">
    <source>
        <dbReference type="PROSITE" id="PS50290"/>
    </source>
</evidence>
<evidence type="ECO:0000256" key="1">
    <source>
        <dbReference type="SAM" id="MobiDB-lite"/>
    </source>
</evidence>
<sequence length="2709" mass="298865">MPPIAPLQFTSCVKALTGIRSQGGGSARNPPPCITDLLELSRQCTQWTAQDAKSVTDADDLLVLLLHPLLLVATSVENAKAWRKEVNVVRVFESAMVPDEAKTNFCKAIATAAGMSRQTLPTTIRWIGHRLEPHEVPREPDQARHLIPEITQKIAARNNWLLAVLTEIVLQFSRSEPLSSPGRESMPRNPRQLALTIAELSQTVLDFARPTTAPATLPLVVALTRAIVAQFPKQMARKGPQFYTLFVRWVNWSAATSALRKELWSTLPVLASLPHFPPPIVPRVAHHAMQQLAKRVTNYLATDDNRDVAKELAVALDTTAVLIHPAVLATPLPETHQSPPNPSAPLPHLQRFIELGVQAARHRPEAMLWDSALRSFSAYSAITPLAVLPAQATIVQLILSMLNQAGLSMTSSGLPICSARLDIALRGLEALLTAWRSHLSPSVLPLLISDDNPLWMVPPPILLQASTVSSVLARWSSILAQLTSLALQSCPSLGDSSGSPVFESHLAAYISHTLTDLPGTLASLVTSEDTWPELPSANFHARLWQGLVNLMAQCDHKRDPAALHQSLKFRYAQAVFCSHRTFFGHLLALQPVFSPWQALIHAQWPLFCGRLPFQAEPAHADLLAGPHATHAELTGDQLRVKFRFQWIALTRLTVLASPDLAKSCHEPLPQSLLQQCARFVHQFIGISWYILGTQSLSSLHGDIWSTWLTAYQQLMEHVLLPFEHMLGITGQLLTLPDSAISRTTAVGLMENLTSCMGDRLPLLRIEFADEHLQPLVKALGRVLTYRLRTAIGQSEVSAALACLDALGQSVGATWLPSDCCEALWEGQFSANQAVQTQYASAWTRLHPALRHQYIVDAGRLTKPHGQSDAMPDPLFTLEHTMATLACMGIYITSGPSPSLALLPMATVATDYASALSQLHRLFQAIHPHSPLPPWPTLYKADDLDRRARPALLVAEGTSQALEWMLAQTAKSCVAHQLSIPGANAPFSLLNALLAVTAQFKAIGTLSVTHPAFFVQLATAANFGKFVFYLAQSLHQTLHGAGNTSGNPKLDDRLAIRRWQSTVCFYRQSRTRIDAYLRQGRSHWAAIAQTIEDWPAAMCHTRELYASHCQTAMTALNPDQHLPSAARCVATAYMLARDLCQLHQGHEIRSIKDQVQHVLGALAPSLPLALHTPLLTTVDRHLIAFHQLALGRLREAWTTTVLAPTSKLPPGMDLVHQRFDTYIASTCLMDTLDSAYITYCQQRLQTFDLPGNDGERALPLGPTAIIDPRTLQLAAAMESLQGELISQSLDAIVDSTALPSASGASDFWQGSNCTLLYPAQIPLYTRGSAFEDLVVSLTPNRLDDAPIANPIDHLTLRHLCTSFATSTMMASAWSPASLQWDYPTKRVASSYPGGSTPLPKAIALLIGLNDDRACCSAAIATFMDRNLGSLAQLYKLACSEWLRPVQQRRQQDSPSLTDPSIIFQTQAVQALIAVGAYLGDRAHAVGQDQLAATLFHATMSNEPEQVLPSLPLQATTPDTLHHRLHRLRLGLIQVHLSDSTATPDLEWAALDHDLAPCVQLKPHGTVNCTYSRAGLTLVASYCAMHPLRTHHLLVDQLASLEPFTKTSPSGCTPLITRCLTVAAAVDAPNPCVLLVAWASQFTYTESWKTKDNLLDRLMQRGNEWLLLGRYFDTLCQRYTPLQRNKNGEMSGTSDTPVLRPLEQATEKLYHHLVTAEAAYATSSAPCPLSLTDFFTTLLNTLEMQSTLPSDSSDHPWLAWPVFVECLHKVWPAPHASSSDLVALLWSNASVKPLASSLYDAYLDNWQTRRTLTECVLDCYTHYLVIQVNGPTLLSRDHTVARPITRIVEGVARFHLGSSLSADLQHVVVAHAGAWCDLTPQLFALLSHQCVQTRQWGGEMLSAVVSVVADRALLPGWLSFRAALAQLVTKITTCRRSRIGLASDTARWLRVLLTQAQSNSHRALYTEAPDTFLVDTGSEIQQITDELHHIAVLWEEQLLDHLNRLLPLLSPLRQRKACKELPLITASPPQALLTEPAVAHAVRAFQSFHQALTDATSLSPHETWFMQHLYPPMDRAIRALIAVRSPHDLTTVIQLLERLSSQAKRVISSTRTLPLTRLSPFLATYRGQRVHLLALRSNAPVALTEFQPTVTVLESKTRPKLLQLRGTDGCLYTYLLKGLDNLRVDELMMQCLGAFNRWGATSTAENPLAPDPTFRPMPITQYEVIPLSDHSGLVEWVPSAQSIYQTYRRWCRQEQSLHQATRLPDYAVPNQPASLPSTSKATSLAAERPQSQRGLKRYPPRRGKSSKPDSPAAKPHPTPINFLSPGKQFFEVTQRYFRLHRDARFCGDRTKYPTTVWRSIYDQLLQVAPKDLIRHELYTLSTSPAHWYHRQLTFTESMAILSILGYALGWGDRHLDNILLHAHSGAVVHVDFSVCFDQGRRLKVPETVPFRLTPNFVRALGLVGPVEPISTPPTFAGLNPLPASAEDDTPPCLPTPTSTSQVQGAFRHGCIETMQLLRHHAAEWQTLLSCLVWHPLAQWYPGYHSLDLLAINTCPSLRPVTKCTGLEYRVSAAGSDSSVSSLPVRAVAETFRGLDLSVNPEDFARELSVVGDTAELPAYQSAQAPVLSQPSTMLHNDTLGPDQSPLPDGAANSTLRARTFIYHALDHSRRKLFTDARSDPRAVPDVVDKLITTAINPDNLAQMYEGWAPWI</sequence>
<dbReference type="InterPro" id="IPR003152">
    <property type="entry name" value="FATC_dom"/>
</dbReference>
<dbReference type="GO" id="GO:0000184">
    <property type="term" value="P:nuclear-transcribed mRNA catabolic process, nonsense-mediated decay"/>
    <property type="evidence" value="ECO:0007669"/>
    <property type="project" value="TreeGrafter"/>
</dbReference>
<dbReference type="Pfam" id="PF00454">
    <property type="entry name" value="PI3_PI4_kinase"/>
    <property type="match status" value="1"/>
</dbReference>
<dbReference type="SMART" id="SM00146">
    <property type="entry name" value="PI3Kc"/>
    <property type="match status" value="1"/>
</dbReference>
<keyword evidence="5" id="KW-1185">Reference proteome</keyword>